<sequence>MGGLALFWLKLIHEDHQIYLAPTSFAEKDDGG</sequence>
<protein>
    <submittedName>
        <fullName evidence="1">Uncharacterized protein</fullName>
    </submittedName>
</protein>
<evidence type="ECO:0000313" key="1">
    <source>
        <dbReference type="EMBL" id="SEN03208.1"/>
    </source>
</evidence>
<dbReference type="STRING" id="551995.SAMN05192574_102240"/>
<organism evidence="1 2">
    <name type="scientific">Mucilaginibacter gossypiicola</name>
    <dbReference type="NCBI Taxonomy" id="551995"/>
    <lineage>
        <taxon>Bacteria</taxon>
        <taxon>Pseudomonadati</taxon>
        <taxon>Bacteroidota</taxon>
        <taxon>Sphingobacteriia</taxon>
        <taxon>Sphingobacteriales</taxon>
        <taxon>Sphingobacteriaceae</taxon>
        <taxon>Mucilaginibacter</taxon>
    </lineage>
</organism>
<dbReference type="AlphaFoldDB" id="A0A1H8D9G4"/>
<evidence type="ECO:0000313" key="2">
    <source>
        <dbReference type="Proteomes" id="UP000198942"/>
    </source>
</evidence>
<gene>
    <name evidence="1" type="ORF">SAMN05192574_102240</name>
</gene>
<proteinExistence type="predicted"/>
<dbReference type="EMBL" id="FOCL01000002">
    <property type="protein sequence ID" value="SEN03208.1"/>
    <property type="molecule type" value="Genomic_DNA"/>
</dbReference>
<name>A0A1H8D9G4_9SPHI</name>
<keyword evidence="2" id="KW-1185">Reference proteome</keyword>
<accession>A0A1H8D9G4</accession>
<reference evidence="2" key="1">
    <citation type="submission" date="2016-10" db="EMBL/GenBank/DDBJ databases">
        <authorList>
            <person name="Varghese N."/>
            <person name="Submissions S."/>
        </authorList>
    </citation>
    <scope>NUCLEOTIDE SEQUENCE [LARGE SCALE GENOMIC DNA]</scope>
    <source>
        <strain evidence="2">Gh-48</strain>
    </source>
</reference>
<dbReference type="Proteomes" id="UP000198942">
    <property type="component" value="Unassembled WGS sequence"/>
</dbReference>